<name>A0A7S2BRA8_9EUKA</name>
<keyword evidence="2" id="KW-0472">Membrane</keyword>
<feature type="compositionally biased region" description="Basic residues" evidence="1">
    <location>
        <begin position="1"/>
        <end position="11"/>
    </location>
</feature>
<dbReference type="AlphaFoldDB" id="A0A7S2BRA8"/>
<evidence type="ECO:0000256" key="2">
    <source>
        <dbReference type="SAM" id="Phobius"/>
    </source>
</evidence>
<reference evidence="3" key="1">
    <citation type="submission" date="2021-01" db="EMBL/GenBank/DDBJ databases">
        <authorList>
            <person name="Corre E."/>
            <person name="Pelletier E."/>
            <person name="Niang G."/>
            <person name="Scheremetjew M."/>
            <person name="Finn R."/>
            <person name="Kale V."/>
            <person name="Holt S."/>
            <person name="Cochrane G."/>
            <person name="Meng A."/>
            <person name="Brown T."/>
            <person name="Cohen L."/>
        </authorList>
    </citation>
    <scope>NUCLEOTIDE SEQUENCE</scope>
    <source>
        <strain evidence="3">UTEX LB 985</strain>
    </source>
</reference>
<protein>
    <submittedName>
        <fullName evidence="3">Uncharacterized protein</fullName>
    </submittedName>
</protein>
<feature type="transmembrane region" description="Helical" evidence="2">
    <location>
        <begin position="316"/>
        <end position="336"/>
    </location>
</feature>
<evidence type="ECO:0000256" key="1">
    <source>
        <dbReference type="SAM" id="MobiDB-lite"/>
    </source>
</evidence>
<feature type="region of interest" description="Disordered" evidence="1">
    <location>
        <begin position="1"/>
        <end position="131"/>
    </location>
</feature>
<gene>
    <name evidence="3" type="ORF">CBRE1094_LOCUS3515</name>
</gene>
<sequence>MADNRSRRRRRLQLEAAAEDDDDESTTSVAAQQQEEELPGIDEAATPEEVASPRAPALPPSSDVSQRRRRRQQQVVLPPAEEEPATAACDSPNPTREASSPREAAQPPVAIEPSAAVGGPQHSTRRAARRGRVPAAYVGPLPEEERLLLETPVRIDRADIYPSSTEPHFLIEPPAPALGEVQASYIEVPGEGRFRCTSVRADGGVGVDGSGGGGPSGMSASGVDLASVAPSGGTQVTMLIVGMAIQLSQGALAGTCLMQLGLSPWPRDEDALVRPISYAPLGVPLQRASHILAIFGFLGAADLHVSYPRFPTGCVLAMYALIVLTLLLELPTIVALRLRRDEVEPSLEALLEISLLEGGGAFKPESLAAMAFDVPTNGTGSVGMRDWTRTRACAVSQPPSVLPKARSPAELRAADRLLPRPLLDSSHRRAALFLAEPAVGAGGACLRVLGDHMPRPVDASLRGAAARSGAVMTRGAFLH</sequence>
<keyword evidence="2" id="KW-1133">Transmembrane helix</keyword>
<accession>A0A7S2BRA8</accession>
<keyword evidence="2" id="KW-0812">Transmembrane</keyword>
<organism evidence="3">
    <name type="scientific">Haptolina brevifila</name>
    <dbReference type="NCBI Taxonomy" id="156173"/>
    <lineage>
        <taxon>Eukaryota</taxon>
        <taxon>Haptista</taxon>
        <taxon>Haptophyta</taxon>
        <taxon>Prymnesiophyceae</taxon>
        <taxon>Prymnesiales</taxon>
        <taxon>Prymnesiaceae</taxon>
        <taxon>Haptolina</taxon>
    </lineage>
</organism>
<proteinExistence type="predicted"/>
<dbReference type="EMBL" id="HBGU01006422">
    <property type="protein sequence ID" value="CAD9404490.1"/>
    <property type="molecule type" value="Transcribed_RNA"/>
</dbReference>
<evidence type="ECO:0000313" key="3">
    <source>
        <dbReference type="EMBL" id="CAD9404490.1"/>
    </source>
</evidence>